<evidence type="ECO:0000256" key="5">
    <source>
        <dbReference type="ARBA" id="ARBA00023273"/>
    </source>
</evidence>
<organism evidence="7 8">
    <name type="scientific">Trypanosoma cruzi</name>
    <dbReference type="NCBI Taxonomy" id="5693"/>
    <lineage>
        <taxon>Eukaryota</taxon>
        <taxon>Discoba</taxon>
        <taxon>Euglenozoa</taxon>
        <taxon>Kinetoplastea</taxon>
        <taxon>Metakinetoplastina</taxon>
        <taxon>Trypanosomatida</taxon>
        <taxon>Trypanosomatidae</taxon>
        <taxon>Trypanosoma</taxon>
        <taxon>Schizotrypanum</taxon>
    </lineage>
</organism>
<dbReference type="InterPro" id="IPR033305">
    <property type="entry name" value="Hydin-like"/>
</dbReference>
<dbReference type="VEuPathDB" id="TriTrypDB:ECC02_000307"/>
<keyword evidence="3" id="KW-0963">Cytoplasm</keyword>
<dbReference type="VEuPathDB" id="TriTrypDB:C3747_138g3"/>
<evidence type="ECO:0000259" key="6">
    <source>
        <dbReference type="Pfam" id="PF22544"/>
    </source>
</evidence>
<reference evidence="7 8" key="1">
    <citation type="journal article" date="2018" name="Microb. Genom.">
        <title>Expanding an expanded genome: long-read sequencing of Trypanosoma cruzi.</title>
        <authorList>
            <person name="Berna L."/>
            <person name="Rodriguez M."/>
            <person name="Chiribao M.L."/>
            <person name="Parodi-Talice A."/>
            <person name="Pita S."/>
            <person name="Rijo G."/>
            <person name="Alvarez-Valin F."/>
            <person name="Robello C."/>
        </authorList>
    </citation>
    <scope>NUCLEOTIDE SEQUENCE [LARGE SCALE GENOMIC DNA]</scope>
    <source>
        <strain evidence="7 8">TCC</strain>
    </source>
</reference>
<dbReference type="GO" id="GO:1904158">
    <property type="term" value="P:axonemal central apparatus assembly"/>
    <property type="evidence" value="ECO:0007669"/>
    <property type="project" value="TreeGrafter"/>
</dbReference>
<dbReference type="GO" id="GO:0005930">
    <property type="term" value="C:axoneme"/>
    <property type="evidence" value="ECO:0007669"/>
    <property type="project" value="TreeGrafter"/>
</dbReference>
<evidence type="ECO:0000313" key="8">
    <source>
        <dbReference type="Proteomes" id="UP000246078"/>
    </source>
</evidence>
<name>A0A2V2W8N7_TRYCR</name>
<dbReference type="VEuPathDB" id="TriTrypDB:TcG_02277"/>
<dbReference type="VEuPathDB" id="TriTrypDB:TcCL_ESM04932"/>
<dbReference type="VEuPathDB" id="TriTrypDB:TcCLB.511749.9"/>
<protein>
    <recommendedName>
        <fullName evidence="6">HYDIN/VesB/CFA65-like Ig-like domain-containing protein</fullName>
    </recommendedName>
</protein>
<evidence type="ECO:0000256" key="1">
    <source>
        <dbReference type="ARBA" id="ARBA00004138"/>
    </source>
</evidence>
<dbReference type="PANTHER" id="PTHR23053:SF0">
    <property type="entry name" value="HYDROCEPHALUS-INDUCING PROTEIN HOMOLOG"/>
    <property type="match status" value="1"/>
</dbReference>
<comment type="caution">
    <text evidence="7">The sequence shown here is derived from an EMBL/GenBank/DDBJ whole genome shotgun (WGS) entry which is preliminary data.</text>
</comment>
<dbReference type="PANTHER" id="PTHR23053">
    <property type="entry name" value="DLEC1 DELETED IN LUNG AND ESOPHAGEAL CANCER 1"/>
    <property type="match status" value="1"/>
</dbReference>
<dbReference type="VEuPathDB" id="TriTrypDB:Tc_MARK_1934"/>
<dbReference type="VEuPathDB" id="TriTrypDB:BCY84_00999"/>
<gene>
    <name evidence="7" type="ORF">C3747_138g3</name>
</gene>
<dbReference type="VEuPathDB" id="TriTrypDB:TcYC6_0096790"/>
<feature type="domain" description="HYDIN/VesB/CFA65-like Ig-like" evidence="6">
    <location>
        <begin position="31"/>
        <end position="113"/>
    </location>
</feature>
<dbReference type="GO" id="GO:0003341">
    <property type="term" value="P:cilium movement"/>
    <property type="evidence" value="ECO:0007669"/>
    <property type="project" value="TreeGrafter"/>
</dbReference>
<evidence type="ECO:0000256" key="2">
    <source>
        <dbReference type="ARBA" id="ARBA00004496"/>
    </source>
</evidence>
<keyword evidence="4" id="KW-0969">Cilium</keyword>
<dbReference type="VEuPathDB" id="TriTrypDB:C4B63_18g57"/>
<dbReference type="VEuPathDB" id="TriTrypDB:TCSYLVIO_003224"/>
<proteinExistence type="predicted"/>
<dbReference type="InterPro" id="IPR053879">
    <property type="entry name" value="HYDIN_VesB_CFA65-like_Ig"/>
</dbReference>
<evidence type="ECO:0000256" key="3">
    <source>
        <dbReference type="ARBA" id="ARBA00022490"/>
    </source>
</evidence>
<evidence type="ECO:0000256" key="4">
    <source>
        <dbReference type="ARBA" id="ARBA00023069"/>
    </source>
</evidence>
<dbReference type="Proteomes" id="UP000246078">
    <property type="component" value="Unassembled WGS sequence"/>
</dbReference>
<dbReference type="VEuPathDB" id="TriTrypDB:TCDM_01413"/>
<comment type="subcellular location">
    <subcellularLocation>
        <location evidence="1">Cell projection</location>
        <location evidence="1">Cilium</location>
    </subcellularLocation>
    <subcellularLocation>
        <location evidence="2">Cytoplasm</location>
    </subcellularLocation>
</comment>
<evidence type="ECO:0000313" key="7">
    <source>
        <dbReference type="EMBL" id="PWV05046.1"/>
    </source>
</evidence>
<keyword evidence="5" id="KW-0966">Cell projection</keyword>
<dbReference type="Pfam" id="PF22544">
    <property type="entry name" value="HYDIN_VesB_CFA65-like_Ig"/>
    <property type="match status" value="1"/>
</dbReference>
<accession>A0A2V2W8N7</accession>
<dbReference type="VEuPathDB" id="TriTrypDB:TcBrA4_0029260"/>
<dbReference type="Gene3D" id="2.60.40.10">
    <property type="entry name" value="Immunoglobulins"/>
    <property type="match status" value="1"/>
</dbReference>
<sequence>MKKGSRVRGREPRKVAAHQMAEFATENAVSDTIQLPVTLVGNASSRTFTVRNTGELDAHIRVSAPDEFTSDISVSKLREVLSLPAGCAESFTVNFAPTSIEKHRVRLRVAVTENPYEDRELWILAESYFNAISFENIDPGSEDQTNVGPVLCLTASGACDVAA</sequence>
<dbReference type="VEuPathDB" id="TriTrypDB:TcCLB.507023.220"/>
<dbReference type="EMBL" id="PRFC01000138">
    <property type="protein sequence ID" value="PWV05046.1"/>
    <property type="molecule type" value="Genomic_DNA"/>
</dbReference>
<dbReference type="AlphaFoldDB" id="A0A2V2W8N7"/>
<dbReference type="InterPro" id="IPR013783">
    <property type="entry name" value="Ig-like_fold"/>
</dbReference>